<dbReference type="RefSeq" id="WP_013295194.1">
    <property type="nucleotide sequence ID" value="NC_014408.1"/>
</dbReference>
<dbReference type="GeneID" id="9704072"/>
<dbReference type="EMBL" id="CP001710">
    <property type="protein sequence ID" value="ADL57967.1"/>
    <property type="molecule type" value="Genomic_DNA"/>
</dbReference>
<dbReference type="STRING" id="79929.MTBMA_c03660"/>
<protein>
    <submittedName>
        <fullName evidence="1">Uncharacterized protein</fullName>
    </submittedName>
</protein>
<gene>
    <name evidence="1" type="ordered locus">MTBMA_c03660</name>
</gene>
<dbReference type="Proteomes" id="UP000000345">
    <property type="component" value="Chromosome"/>
</dbReference>
<dbReference type="KEGG" id="mmg:MTBMA_c03660"/>
<keyword evidence="2" id="KW-1185">Reference proteome</keyword>
<dbReference type="OrthoDB" id="80482at2157"/>
<proteinExistence type="predicted"/>
<reference evidence="1 2" key="2">
    <citation type="journal article" date="2010" name="J. Bacteriol.">
        <title>Complete genome sequence of Methanothermobacter marburgensis, a methanoarchaeon model organism.</title>
        <authorList>
            <person name="Liesegang H."/>
            <person name="Kaster A.K."/>
            <person name="Wiezer A."/>
            <person name="Goenrich M."/>
            <person name="Wollherr A."/>
            <person name="Seedorf H."/>
            <person name="Gottschalk G."/>
            <person name="Thauer R.K."/>
        </authorList>
    </citation>
    <scope>NUCLEOTIDE SEQUENCE [LARGE SCALE GENOMIC DNA]</scope>
    <source>
        <strain evidence="2">ATCC BAA-927 / DSM 2133 / JCM 14651 / NBRC 100331 / OCM 82 / Marburg</strain>
    </source>
</reference>
<sequence length="74" mass="8703">MAVDWIRIMDILGAEHTYATGPRGNAIDIRVSERKITVTYLRNGNPAQRVFLKSNIVYYEYSSEHLRKKYERQV</sequence>
<evidence type="ECO:0000313" key="2">
    <source>
        <dbReference type="Proteomes" id="UP000000345"/>
    </source>
</evidence>
<dbReference type="AlphaFoldDB" id="D9PUS0"/>
<evidence type="ECO:0000313" key="1">
    <source>
        <dbReference type="EMBL" id="ADL57967.1"/>
    </source>
</evidence>
<accession>D9PUS0</accession>
<reference key="1">
    <citation type="submission" date="2009-08" db="EMBL/GenBank/DDBJ databases">
        <title>The genome sequence of Methanothermobacter marburgensis.</title>
        <authorList>
            <person name="Kaster A."/>
            <person name="Seedorf H."/>
            <person name="Goenrich M."/>
            <person name="Wiezer A."/>
            <person name="Liesegang H."/>
            <person name="Thauer R."/>
            <person name="Gottschalk G."/>
        </authorList>
    </citation>
    <scope>NUCLEOTIDE SEQUENCE</scope>
    <source>
        <strain>Marburg</strain>
    </source>
</reference>
<dbReference type="PaxDb" id="79929-MTBMA_c03660"/>
<dbReference type="GeneID" id="92392957"/>
<organism evidence="1 2">
    <name type="scientific">Methanothermobacter marburgensis (strain ATCC BAA-927 / DSM 2133 / JCM 14651 / NBRC 100331 / OCM 82 / Marburg)</name>
    <name type="common">Methanobacterium thermoautotrophicum</name>
    <dbReference type="NCBI Taxonomy" id="79929"/>
    <lineage>
        <taxon>Archaea</taxon>
        <taxon>Methanobacteriati</taxon>
        <taxon>Methanobacteriota</taxon>
        <taxon>Methanomada group</taxon>
        <taxon>Methanobacteria</taxon>
        <taxon>Methanobacteriales</taxon>
        <taxon>Methanobacteriaceae</taxon>
        <taxon>Methanothermobacter</taxon>
    </lineage>
</organism>
<dbReference type="HOGENOM" id="CLU_2679014_0_0_2"/>
<name>D9PUS0_METTM</name>